<dbReference type="PRINTS" id="PR00421">
    <property type="entry name" value="THIOREDOXIN"/>
</dbReference>
<dbReference type="EMBL" id="FNDQ01000011">
    <property type="protein sequence ID" value="SDH70954.1"/>
    <property type="molecule type" value="Genomic_DNA"/>
</dbReference>
<dbReference type="RefSeq" id="WP_090408547.1">
    <property type="nucleotide sequence ID" value="NZ_FNDQ01000011.1"/>
</dbReference>
<keyword evidence="1" id="KW-0813">Transport</keyword>
<dbReference type="SUPFAM" id="SSF52833">
    <property type="entry name" value="Thioredoxin-like"/>
    <property type="match status" value="1"/>
</dbReference>
<reference evidence="7" key="1">
    <citation type="submission" date="2016-10" db="EMBL/GenBank/DDBJ databases">
        <authorList>
            <person name="Varghese N."/>
            <person name="Submissions S."/>
        </authorList>
    </citation>
    <scope>NUCLEOTIDE SEQUENCE [LARGE SCALE GENOMIC DNA]</scope>
    <source>
        <strain evidence="7">DSM 23313</strain>
    </source>
</reference>
<dbReference type="InterPro" id="IPR013766">
    <property type="entry name" value="Thioredoxin_domain"/>
</dbReference>
<proteinExistence type="predicted"/>
<dbReference type="GO" id="GO:0005737">
    <property type="term" value="C:cytoplasm"/>
    <property type="evidence" value="ECO:0007669"/>
    <property type="project" value="TreeGrafter"/>
</dbReference>
<evidence type="ECO:0000313" key="7">
    <source>
        <dbReference type="Proteomes" id="UP000243588"/>
    </source>
</evidence>
<name>A0A1G8EM16_9FLAO</name>
<organism evidence="6 7">
    <name type="scientific">Myroides phaeus</name>
    <dbReference type="NCBI Taxonomy" id="702745"/>
    <lineage>
        <taxon>Bacteria</taxon>
        <taxon>Pseudomonadati</taxon>
        <taxon>Bacteroidota</taxon>
        <taxon>Flavobacteriia</taxon>
        <taxon>Flavobacteriales</taxon>
        <taxon>Flavobacteriaceae</taxon>
        <taxon>Myroides</taxon>
    </lineage>
</organism>
<evidence type="ECO:0000256" key="3">
    <source>
        <dbReference type="ARBA" id="ARBA00023157"/>
    </source>
</evidence>
<dbReference type="CDD" id="cd02947">
    <property type="entry name" value="TRX_family"/>
    <property type="match status" value="1"/>
</dbReference>
<feature type="domain" description="Thioredoxin" evidence="5">
    <location>
        <begin position="1"/>
        <end position="99"/>
    </location>
</feature>
<dbReference type="PANTHER" id="PTHR45663">
    <property type="entry name" value="GEO12009P1"/>
    <property type="match status" value="1"/>
</dbReference>
<dbReference type="AlphaFoldDB" id="A0A1G8EM16"/>
<dbReference type="PROSITE" id="PS51352">
    <property type="entry name" value="THIOREDOXIN_2"/>
    <property type="match status" value="1"/>
</dbReference>
<gene>
    <name evidence="6" type="ORF">SAMN05421818_11188</name>
</gene>
<evidence type="ECO:0000259" key="5">
    <source>
        <dbReference type="PROSITE" id="PS51352"/>
    </source>
</evidence>
<dbReference type="InterPro" id="IPR017937">
    <property type="entry name" value="Thioredoxin_CS"/>
</dbReference>
<accession>A0A1G8EM16</accession>
<keyword evidence="4" id="KW-0676">Redox-active center</keyword>
<evidence type="ECO:0000256" key="4">
    <source>
        <dbReference type="ARBA" id="ARBA00023284"/>
    </source>
</evidence>
<evidence type="ECO:0000256" key="2">
    <source>
        <dbReference type="ARBA" id="ARBA00022982"/>
    </source>
</evidence>
<keyword evidence="7" id="KW-1185">Reference proteome</keyword>
<dbReference type="PANTHER" id="PTHR45663:SF11">
    <property type="entry name" value="GEO12009P1"/>
    <property type="match status" value="1"/>
</dbReference>
<dbReference type="STRING" id="702745.SAMN05421818_11188"/>
<dbReference type="GO" id="GO:0015035">
    <property type="term" value="F:protein-disulfide reductase activity"/>
    <property type="evidence" value="ECO:0007669"/>
    <property type="project" value="TreeGrafter"/>
</dbReference>
<evidence type="ECO:0000313" key="6">
    <source>
        <dbReference type="EMBL" id="SDH70954.1"/>
    </source>
</evidence>
<protein>
    <submittedName>
        <fullName evidence="6">Thioredoxin 1</fullName>
    </submittedName>
</protein>
<dbReference type="InterPro" id="IPR036249">
    <property type="entry name" value="Thioredoxin-like_sf"/>
</dbReference>
<keyword evidence="3" id="KW-1015">Disulfide bond</keyword>
<dbReference type="PROSITE" id="PS00194">
    <property type="entry name" value="THIOREDOXIN_1"/>
    <property type="match status" value="1"/>
</dbReference>
<keyword evidence="2" id="KW-0249">Electron transport</keyword>
<sequence>MTVEELNSLKKPVLLQFYADWCGPCRILKDTMVKLEPEILNLNVEVEKVNIDLNRELVEEFFIRSVPTLVLLNAEGDIIWREGGLPSPQKILREVLQGI</sequence>
<dbReference type="Pfam" id="PF00085">
    <property type="entry name" value="Thioredoxin"/>
    <property type="match status" value="1"/>
</dbReference>
<dbReference type="Proteomes" id="UP000243588">
    <property type="component" value="Unassembled WGS sequence"/>
</dbReference>
<evidence type="ECO:0000256" key="1">
    <source>
        <dbReference type="ARBA" id="ARBA00022448"/>
    </source>
</evidence>
<dbReference type="Gene3D" id="3.40.30.10">
    <property type="entry name" value="Glutaredoxin"/>
    <property type="match status" value="1"/>
</dbReference>